<protein>
    <submittedName>
        <fullName evidence="1">Uncharacterized protein</fullName>
    </submittedName>
</protein>
<sequence>MRLCRHFSTLCTNCNSKQQTLLVPSCNSKSSTISVHYM</sequence>
<organism evidence="1">
    <name type="scientific">Arundo donax</name>
    <name type="common">Giant reed</name>
    <name type="synonym">Donax arundinaceus</name>
    <dbReference type="NCBI Taxonomy" id="35708"/>
    <lineage>
        <taxon>Eukaryota</taxon>
        <taxon>Viridiplantae</taxon>
        <taxon>Streptophyta</taxon>
        <taxon>Embryophyta</taxon>
        <taxon>Tracheophyta</taxon>
        <taxon>Spermatophyta</taxon>
        <taxon>Magnoliopsida</taxon>
        <taxon>Liliopsida</taxon>
        <taxon>Poales</taxon>
        <taxon>Poaceae</taxon>
        <taxon>PACMAD clade</taxon>
        <taxon>Arundinoideae</taxon>
        <taxon>Arundineae</taxon>
        <taxon>Arundo</taxon>
    </lineage>
</organism>
<dbReference type="AlphaFoldDB" id="A0A0A8YYG5"/>
<dbReference type="EMBL" id="GBRH01265706">
    <property type="protein sequence ID" value="JAD32189.1"/>
    <property type="molecule type" value="Transcribed_RNA"/>
</dbReference>
<evidence type="ECO:0000313" key="1">
    <source>
        <dbReference type="EMBL" id="JAD32189.1"/>
    </source>
</evidence>
<reference evidence="1" key="1">
    <citation type="submission" date="2014-09" db="EMBL/GenBank/DDBJ databases">
        <authorList>
            <person name="Magalhaes I.L.F."/>
            <person name="Oliveira U."/>
            <person name="Santos F.R."/>
            <person name="Vidigal T.H.D.A."/>
            <person name="Brescovit A.D."/>
            <person name="Santos A.J."/>
        </authorList>
    </citation>
    <scope>NUCLEOTIDE SEQUENCE</scope>
    <source>
        <tissue evidence="1">Shoot tissue taken approximately 20 cm above the soil surface</tissue>
    </source>
</reference>
<reference evidence="1" key="2">
    <citation type="journal article" date="2015" name="Data Brief">
        <title>Shoot transcriptome of the giant reed, Arundo donax.</title>
        <authorList>
            <person name="Barrero R.A."/>
            <person name="Guerrero F.D."/>
            <person name="Moolhuijzen P."/>
            <person name="Goolsby J.A."/>
            <person name="Tidwell J."/>
            <person name="Bellgard S.E."/>
            <person name="Bellgard M.I."/>
        </authorList>
    </citation>
    <scope>NUCLEOTIDE SEQUENCE</scope>
    <source>
        <tissue evidence="1">Shoot tissue taken approximately 20 cm above the soil surface</tissue>
    </source>
</reference>
<accession>A0A0A8YYG5</accession>
<name>A0A0A8YYG5_ARUDO</name>
<proteinExistence type="predicted"/>